<protein>
    <submittedName>
        <fullName evidence="1">Uncharacterized protein</fullName>
    </submittedName>
</protein>
<reference evidence="1" key="1">
    <citation type="submission" date="2019-12" db="EMBL/GenBank/DDBJ databases">
        <title>Novel species isolated from a subtropical stream in China.</title>
        <authorList>
            <person name="Lu H."/>
        </authorList>
    </citation>
    <scope>NUCLEOTIDE SEQUENCE [LARGE SCALE GENOMIC DNA]</scope>
    <source>
        <strain evidence="1">FT81W</strain>
    </source>
</reference>
<dbReference type="EMBL" id="WWCX01000001">
    <property type="protein sequence ID" value="MYM92605.1"/>
    <property type="molecule type" value="Genomic_DNA"/>
</dbReference>
<gene>
    <name evidence="1" type="ORF">GTP90_01875</name>
</gene>
<evidence type="ECO:0000313" key="1">
    <source>
        <dbReference type="EMBL" id="MYM92605.1"/>
    </source>
</evidence>
<dbReference type="RefSeq" id="WP_161081865.1">
    <property type="nucleotide sequence ID" value="NZ_WWCX01000001.1"/>
</dbReference>
<dbReference type="Proteomes" id="UP000447355">
    <property type="component" value="Unassembled WGS sequence"/>
</dbReference>
<accession>A0A845GGS9</accession>
<name>A0A845GGS9_9BURK</name>
<comment type="caution">
    <text evidence="1">The sequence shown here is derived from an EMBL/GenBank/DDBJ whole genome shotgun (WGS) entry which is preliminary data.</text>
</comment>
<dbReference type="AlphaFoldDB" id="A0A845GGS9"/>
<sequence length="63" mass="7138">MDAAHLIPMKPTCRSCGGRLTLDEMHYYDQGDGTASCGRCESEWMQDMADWKAGKTDKMPPRR</sequence>
<evidence type="ECO:0000313" key="2">
    <source>
        <dbReference type="Proteomes" id="UP000447355"/>
    </source>
</evidence>
<organism evidence="1 2">
    <name type="scientific">Duganella vulcania</name>
    <dbReference type="NCBI Taxonomy" id="2692166"/>
    <lineage>
        <taxon>Bacteria</taxon>
        <taxon>Pseudomonadati</taxon>
        <taxon>Pseudomonadota</taxon>
        <taxon>Betaproteobacteria</taxon>
        <taxon>Burkholderiales</taxon>
        <taxon>Oxalobacteraceae</taxon>
        <taxon>Telluria group</taxon>
        <taxon>Duganella</taxon>
    </lineage>
</organism>
<proteinExistence type="predicted"/>